<proteinExistence type="predicted"/>
<gene>
    <name evidence="7" type="ORF">J2S44_004524</name>
</gene>
<evidence type="ECO:0000313" key="8">
    <source>
        <dbReference type="Proteomes" id="UP001183629"/>
    </source>
</evidence>
<reference evidence="7 8" key="1">
    <citation type="submission" date="2023-07" db="EMBL/GenBank/DDBJ databases">
        <title>Sequencing the genomes of 1000 actinobacteria strains.</title>
        <authorList>
            <person name="Klenk H.-P."/>
        </authorList>
    </citation>
    <scope>NUCLEOTIDE SEQUENCE [LARGE SCALE GENOMIC DNA]</scope>
    <source>
        <strain evidence="7 8">DSM 44711</strain>
    </source>
</reference>
<dbReference type="EMBL" id="JAVDYC010000001">
    <property type="protein sequence ID" value="MDR7324274.1"/>
    <property type="molecule type" value="Genomic_DNA"/>
</dbReference>
<feature type="chain" id="PRO_5041949870" evidence="5">
    <location>
        <begin position="32"/>
        <end position="349"/>
    </location>
</feature>
<dbReference type="Gene3D" id="3.40.50.1110">
    <property type="entry name" value="SGNH hydrolase"/>
    <property type="match status" value="1"/>
</dbReference>
<feature type="disulfide bond" evidence="2">
    <location>
        <begin position="183"/>
        <end position="231"/>
    </location>
</feature>
<keyword evidence="4" id="KW-0812">Transmembrane</keyword>
<feature type="signal peptide" evidence="5">
    <location>
        <begin position="1"/>
        <end position="31"/>
    </location>
</feature>
<keyword evidence="2" id="KW-1015">Disulfide bond</keyword>
<feature type="active site" description="Nucleophile" evidence="1">
    <location>
        <position position="44"/>
    </location>
</feature>
<dbReference type="InterPro" id="IPR036514">
    <property type="entry name" value="SGNH_hydro_sf"/>
</dbReference>
<evidence type="ECO:0000256" key="4">
    <source>
        <dbReference type="SAM" id="Phobius"/>
    </source>
</evidence>
<evidence type="ECO:0000256" key="2">
    <source>
        <dbReference type="PIRSR" id="PIRSR637460-2"/>
    </source>
</evidence>
<feature type="domain" description="SGNH hydrolase-type esterase" evidence="6">
    <location>
        <begin position="40"/>
        <end position="256"/>
    </location>
</feature>
<feature type="compositionally biased region" description="Low complexity" evidence="3">
    <location>
        <begin position="291"/>
        <end position="309"/>
    </location>
</feature>
<dbReference type="Proteomes" id="UP001183629">
    <property type="component" value="Unassembled WGS sequence"/>
</dbReference>
<evidence type="ECO:0000256" key="5">
    <source>
        <dbReference type="SAM" id="SignalP"/>
    </source>
</evidence>
<feature type="disulfide bond" evidence="2">
    <location>
        <begin position="124"/>
        <end position="133"/>
    </location>
</feature>
<evidence type="ECO:0000256" key="1">
    <source>
        <dbReference type="PIRSR" id="PIRSR637460-1"/>
    </source>
</evidence>
<keyword evidence="4" id="KW-1133">Transmembrane helix</keyword>
<dbReference type="GO" id="GO:0004806">
    <property type="term" value="F:triacylglycerol lipase activity"/>
    <property type="evidence" value="ECO:0007669"/>
    <property type="project" value="TreeGrafter"/>
</dbReference>
<evidence type="ECO:0000313" key="7">
    <source>
        <dbReference type="EMBL" id="MDR7324274.1"/>
    </source>
</evidence>
<evidence type="ECO:0000259" key="6">
    <source>
        <dbReference type="Pfam" id="PF13472"/>
    </source>
</evidence>
<dbReference type="GO" id="GO:0019433">
    <property type="term" value="P:triglyceride catabolic process"/>
    <property type="evidence" value="ECO:0007669"/>
    <property type="project" value="TreeGrafter"/>
</dbReference>
<feature type="active site" evidence="1">
    <location>
        <position position="250"/>
    </location>
</feature>
<organism evidence="7 8">
    <name type="scientific">Catenuloplanes niger</name>
    <dbReference type="NCBI Taxonomy" id="587534"/>
    <lineage>
        <taxon>Bacteria</taxon>
        <taxon>Bacillati</taxon>
        <taxon>Actinomycetota</taxon>
        <taxon>Actinomycetes</taxon>
        <taxon>Micromonosporales</taxon>
        <taxon>Micromonosporaceae</taxon>
        <taxon>Catenuloplanes</taxon>
    </lineage>
</organism>
<feature type="region of interest" description="Disordered" evidence="3">
    <location>
        <begin position="282"/>
        <end position="320"/>
    </location>
</feature>
<feature type="disulfide bond" evidence="2">
    <location>
        <begin position="58"/>
        <end position="84"/>
    </location>
</feature>
<dbReference type="PANTHER" id="PTHR37981:SF1">
    <property type="entry name" value="SGNH HYDROLASE-TYPE ESTERASE DOMAIN-CONTAINING PROTEIN"/>
    <property type="match status" value="1"/>
</dbReference>
<dbReference type="InterPro" id="IPR013830">
    <property type="entry name" value="SGNH_hydro"/>
</dbReference>
<dbReference type="InterPro" id="IPR037460">
    <property type="entry name" value="SEST-like"/>
</dbReference>
<feature type="transmembrane region" description="Helical" evidence="4">
    <location>
        <begin position="324"/>
        <end position="345"/>
    </location>
</feature>
<dbReference type="AlphaFoldDB" id="A0AAE3ZQL4"/>
<accession>A0AAE3ZQL4</accession>
<keyword evidence="4" id="KW-0472">Membrane</keyword>
<protein>
    <submittedName>
        <fullName evidence="7">Lysophospholipase L1-like esterase</fullName>
    </submittedName>
</protein>
<name>A0AAE3ZQL4_9ACTN</name>
<keyword evidence="8" id="KW-1185">Reference proteome</keyword>
<dbReference type="CDD" id="cd01823">
    <property type="entry name" value="SEST_like"/>
    <property type="match status" value="1"/>
</dbReference>
<evidence type="ECO:0000256" key="3">
    <source>
        <dbReference type="SAM" id="MobiDB-lite"/>
    </source>
</evidence>
<dbReference type="SUPFAM" id="SSF52266">
    <property type="entry name" value="SGNH hydrolase"/>
    <property type="match status" value="1"/>
</dbReference>
<comment type="caution">
    <text evidence="7">The sequence shown here is derived from an EMBL/GenBank/DDBJ whole genome shotgun (WGS) entry which is preliminary data.</text>
</comment>
<keyword evidence="5" id="KW-0732">Signal</keyword>
<dbReference type="PANTHER" id="PTHR37981">
    <property type="entry name" value="LIPASE 2"/>
    <property type="match status" value="1"/>
</dbReference>
<sequence length="349" mass="34297">MSLSGVLRGGAAVAVALLATAGFGAPARAGAALPTVDYVALGDSYAAGVGAGTPLDACRNTAGAYSRLWAAADAKQVRLTGAACSGGKAADVLTAAAAISDETDLVSITAGANDLGVTGAFAACMTPGREADCAAAQAAIETALQTTLPAAVGTVLTTVKEKAPKAKVVLTGYPQPFSPAGTCTGPNIPVEIRALGNRVMAGLNAVLAAQAKLAGVAYVDVEDAFAGHEICSAAPWVVGVEGQADGTILHPNLAGQTEGYLPPFTRAVGTPQDVAQWIAERDAPASPSPAPTGSASPAPSVTTSAVAAPPRDDTPTLPITGPDVVLTVLAGVALVGVGSAVFLLARRAR</sequence>
<dbReference type="Pfam" id="PF13472">
    <property type="entry name" value="Lipase_GDSL_2"/>
    <property type="match status" value="1"/>
</dbReference>